<proteinExistence type="predicted"/>
<dbReference type="Pfam" id="PF13692">
    <property type="entry name" value="Glyco_trans_1_4"/>
    <property type="match status" value="1"/>
</dbReference>
<dbReference type="HOGENOM" id="CLU_009583_2_5_0"/>
<dbReference type="KEGG" id="cau:Caur_0709"/>
<dbReference type="GO" id="GO:0016757">
    <property type="term" value="F:glycosyltransferase activity"/>
    <property type="evidence" value="ECO:0000318"/>
    <property type="project" value="GO_Central"/>
</dbReference>
<dbReference type="InterPro" id="IPR028098">
    <property type="entry name" value="Glyco_trans_4-like_N"/>
</dbReference>
<dbReference type="Gene3D" id="3.40.50.2000">
    <property type="entry name" value="Glycogen Phosphorylase B"/>
    <property type="match status" value="2"/>
</dbReference>
<feature type="domain" description="Glycosyltransferase subfamily 4-like N-terminal" evidence="1">
    <location>
        <begin position="19"/>
        <end position="201"/>
    </location>
</feature>
<sequence>MRILMLASSLPKYPRETTAPFIEEIAAGIAARGHEVTLVAPWHPDLRRGTYERGIHLRFFRYAPHPALNIWGYAQSLQSDTQVRERAWLAAPFALTASFSALRRELHQARARGKPFDLVQAHWVLPNGPPAALAALMARLPLVVSLHGSDIYLAETQRIMGTLAGLVFQRAAAVTACSADLSMRGVRLGANPTRTFVIPYGVHPDQFRPDPAAAQQFRTEWNIPAHAPLVLGLGRLVSKKGFSVLLDAWPAVLRMHPTARLVIVGYGDLRPALEAQAARLGIATTVLFTGQLDRARTAMAMAAADVFALPIVREGVDGLPNVLLEAMGAARPIVAARVAGVPDVIEDGVHGLIVPERDAAALAAAIGRLIEDRALAARLGAAARERILHELTWENTAARYEAAFAAALRGEVRP</sequence>
<dbReference type="PANTHER" id="PTHR12526">
    <property type="entry name" value="GLYCOSYLTRANSFERASE"/>
    <property type="match status" value="1"/>
</dbReference>
<dbReference type="EnsemblBacteria" id="ABY33948">
    <property type="protein sequence ID" value="ABY33948"/>
    <property type="gene ID" value="Caur_0709"/>
</dbReference>
<dbReference type="FunCoup" id="A9WFL0">
    <property type="interactions" value="20"/>
</dbReference>
<dbReference type="InParanoid" id="A9WFL0"/>
<keyword evidence="2" id="KW-0808">Transferase</keyword>
<keyword evidence="3" id="KW-1185">Reference proteome</keyword>
<dbReference type="RefSeq" id="WP_012256604.1">
    <property type="nucleotide sequence ID" value="NC_010175.1"/>
</dbReference>
<protein>
    <submittedName>
        <fullName evidence="2">Glycosyl transferase group 1</fullName>
    </submittedName>
</protein>
<gene>
    <name evidence="2" type="ordered locus">Caur_0709</name>
</gene>
<dbReference type="PANTHER" id="PTHR12526:SF636">
    <property type="entry name" value="BLL3647 PROTEIN"/>
    <property type="match status" value="1"/>
</dbReference>
<reference evidence="3" key="1">
    <citation type="journal article" date="2011" name="BMC Genomics">
        <title>Complete genome sequence of the filamentous anoxygenic phototrophic bacterium Chloroflexus aurantiacus.</title>
        <authorList>
            <person name="Tang K.H."/>
            <person name="Barry K."/>
            <person name="Chertkov O."/>
            <person name="Dalin E."/>
            <person name="Han C.S."/>
            <person name="Hauser L.J."/>
            <person name="Honchak B.M."/>
            <person name="Karbach L.E."/>
            <person name="Land M.L."/>
            <person name="Lapidus A."/>
            <person name="Larimer F.W."/>
            <person name="Mikhailova N."/>
            <person name="Pitluck S."/>
            <person name="Pierson B.K."/>
            <person name="Blankenship R.E."/>
        </authorList>
    </citation>
    <scope>NUCLEOTIDE SEQUENCE [LARGE SCALE GENOMIC DNA]</scope>
    <source>
        <strain evidence="3">ATCC 29366 / DSM 635 / J-10-fl</strain>
    </source>
</reference>
<organism evidence="2 3">
    <name type="scientific">Chloroflexus aurantiacus (strain ATCC 29366 / DSM 635 / J-10-fl)</name>
    <dbReference type="NCBI Taxonomy" id="324602"/>
    <lineage>
        <taxon>Bacteria</taxon>
        <taxon>Bacillati</taxon>
        <taxon>Chloroflexota</taxon>
        <taxon>Chloroflexia</taxon>
        <taxon>Chloroflexales</taxon>
        <taxon>Chloroflexineae</taxon>
        <taxon>Chloroflexaceae</taxon>
        <taxon>Chloroflexus</taxon>
    </lineage>
</organism>
<evidence type="ECO:0000313" key="3">
    <source>
        <dbReference type="Proteomes" id="UP000002008"/>
    </source>
</evidence>
<dbReference type="PATRIC" id="fig|324602.8.peg.807"/>
<name>A9WFL0_CHLAA</name>
<dbReference type="Pfam" id="PF13579">
    <property type="entry name" value="Glyco_trans_4_4"/>
    <property type="match status" value="1"/>
</dbReference>
<dbReference type="SUPFAM" id="SSF53756">
    <property type="entry name" value="UDP-Glycosyltransferase/glycogen phosphorylase"/>
    <property type="match status" value="1"/>
</dbReference>
<evidence type="ECO:0000259" key="1">
    <source>
        <dbReference type="Pfam" id="PF13579"/>
    </source>
</evidence>
<evidence type="ECO:0000313" key="2">
    <source>
        <dbReference type="EMBL" id="ABY33948.1"/>
    </source>
</evidence>
<dbReference type="eggNOG" id="COG0438">
    <property type="taxonomic scope" value="Bacteria"/>
</dbReference>
<dbReference type="STRING" id="324602.Caur_0709"/>
<dbReference type="CAZy" id="GT4">
    <property type="family name" value="Glycosyltransferase Family 4"/>
</dbReference>
<dbReference type="Proteomes" id="UP000002008">
    <property type="component" value="Chromosome"/>
</dbReference>
<accession>A9WFL0</accession>
<dbReference type="AlphaFoldDB" id="A9WFL0"/>
<dbReference type="EMBL" id="CP000909">
    <property type="protein sequence ID" value="ABY33948.1"/>
    <property type="molecule type" value="Genomic_DNA"/>
</dbReference>